<keyword evidence="2" id="KW-0812">Transmembrane</keyword>
<evidence type="ECO:0000256" key="2">
    <source>
        <dbReference type="SAM" id="Phobius"/>
    </source>
</evidence>
<feature type="region of interest" description="Disordered" evidence="1">
    <location>
        <begin position="164"/>
        <end position="216"/>
    </location>
</feature>
<evidence type="ECO:0000313" key="4">
    <source>
        <dbReference type="Proteomes" id="UP000308199"/>
    </source>
</evidence>
<feature type="transmembrane region" description="Helical" evidence="2">
    <location>
        <begin position="268"/>
        <end position="287"/>
    </location>
</feature>
<protein>
    <submittedName>
        <fullName evidence="3">Uncharacterized protein</fullName>
    </submittedName>
</protein>
<keyword evidence="2" id="KW-1133">Transmembrane helix</keyword>
<sequence length="486" mass="50768">MSSTFVDDTDPRFDYKDGAWTAGGEANEFDSTSHSSDVGGAQALFGPFTGTSIAVFSTIDTSQTKVHFFVDDDLQNDDVPAMTISGVQFQQQVYSASNLDPTSTHMLQINLLDPGPFTLDYVVIGNGVTSSTSTASKINTVAITSSTLKVVSAGITTSIPTPTTTSHTFSTTPTFTSGTTTPTEFNRTPAISTTPTSTTPTVTPTTNIINPVVPPSKDPNPNPSALGYMMPSSPTSGNPVVGGTSTPLMAGGTSTPLMAVARGPDTTVIGSVTGAIVCFAVIVVSLFSGPPRLMPIAPAFLADDPTDSPVFDIKQRPASGSTMTTRVTVGTSIGQRASVPDFGYKYPYPETPIPAVPPLLFPRVKGAGRSPSDTGTSSATGTDTQTMTFGASNAYLTATSNPYTFPSPTERGAETAGSHFSSSRPLPYTPTEVKSSAANQNMQNHRFLPTTPSVFERDAETVIHEDGGVRLAPKRELPPPYADYGV</sequence>
<feature type="compositionally biased region" description="Low complexity" evidence="1">
    <location>
        <begin position="164"/>
        <end position="211"/>
    </location>
</feature>
<evidence type="ECO:0000313" key="3">
    <source>
        <dbReference type="EMBL" id="THH12154.1"/>
    </source>
</evidence>
<accession>A0A4S4LJC5</accession>
<keyword evidence="4" id="KW-1185">Reference proteome</keyword>
<evidence type="ECO:0000256" key="1">
    <source>
        <dbReference type="SAM" id="MobiDB-lite"/>
    </source>
</evidence>
<dbReference type="OrthoDB" id="3265734at2759"/>
<dbReference type="Proteomes" id="UP000308199">
    <property type="component" value="Unassembled WGS sequence"/>
</dbReference>
<gene>
    <name evidence="3" type="ORF">EW145_g205</name>
</gene>
<feature type="region of interest" description="Disordered" evidence="1">
    <location>
        <begin position="409"/>
        <end position="439"/>
    </location>
</feature>
<feature type="compositionally biased region" description="Low complexity" evidence="1">
    <location>
        <begin position="370"/>
        <end position="386"/>
    </location>
</feature>
<dbReference type="AlphaFoldDB" id="A0A4S4LJC5"/>
<dbReference type="EMBL" id="SGPK01000003">
    <property type="protein sequence ID" value="THH12154.1"/>
    <property type="molecule type" value="Genomic_DNA"/>
</dbReference>
<comment type="caution">
    <text evidence="3">The sequence shown here is derived from an EMBL/GenBank/DDBJ whole genome shotgun (WGS) entry which is preliminary data.</text>
</comment>
<organism evidence="3 4">
    <name type="scientific">Phellinidium pouzarii</name>
    <dbReference type="NCBI Taxonomy" id="167371"/>
    <lineage>
        <taxon>Eukaryota</taxon>
        <taxon>Fungi</taxon>
        <taxon>Dikarya</taxon>
        <taxon>Basidiomycota</taxon>
        <taxon>Agaricomycotina</taxon>
        <taxon>Agaricomycetes</taxon>
        <taxon>Hymenochaetales</taxon>
        <taxon>Hymenochaetaceae</taxon>
        <taxon>Phellinidium</taxon>
    </lineage>
</organism>
<dbReference type="Gene3D" id="2.60.120.260">
    <property type="entry name" value="Galactose-binding domain-like"/>
    <property type="match status" value="1"/>
</dbReference>
<keyword evidence="2" id="KW-0472">Membrane</keyword>
<reference evidence="3 4" key="1">
    <citation type="submission" date="2019-02" db="EMBL/GenBank/DDBJ databases">
        <title>Genome sequencing of the rare red list fungi Phellinidium pouzarii.</title>
        <authorList>
            <person name="Buettner E."/>
            <person name="Kellner H."/>
        </authorList>
    </citation>
    <scope>NUCLEOTIDE SEQUENCE [LARGE SCALE GENOMIC DNA]</scope>
    <source>
        <strain evidence="3 4">DSM 108285</strain>
    </source>
</reference>
<name>A0A4S4LJC5_9AGAM</name>
<feature type="region of interest" description="Disordered" evidence="1">
    <location>
        <begin position="365"/>
        <end position="386"/>
    </location>
</feature>
<proteinExistence type="predicted"/>